<name>A0A1Y0T3V3_9CAUD</name>
<dbReference type="RefSeq" id="YP_009790762.1">
    <property type="nucleotide sequence ID" value="NC_047831.1"/>
</dbReference>
<dbReference type="GeneID" id="54980926"/>
<organism evidence="1 2">
    <name type="scientific">Pasteurella phage vB_PmuP_PHB02</name>
    <dbReference type="NCBI Taxonomy" id="2005054"/>
    <lineage>
        <taxon>Viruses</taxon>
        <taxon>Duplodnaviria</taxon>
        <taxon>Heunggongvirae</taxon>
        <taxon>Uroviricota</taxon>
        <taxon>Caudoviricetes</taxon>
        <taxon>Autographivirales</taxon>
        <taxon>Autotranscriptaviridae</taxon>
        <taxon>Studiervirinae</taxon>
        <taxon>Wuhanvirus</taxon>
        <taxon>Wuhanvirus PHB02</taxon>
    </lineage>
</organism>
<protein>
    <submittedName>
        <fullName evidence="1">Uncharacterized protein</fullName>
    </submittedName>
</protein>
<evidence type="ECO:0000313" key="1">
    <source>
        <dbReference type="EMBL" id="ARV77587.1"/>
    </source>
</evidence>
<proteinExistence type="predicted"/>
<accession>A0A1Y0T3V3</accession>
<dbReference type="KEGG" id="vg:54980926"/>
<dbReference type="EMBL" id="MF034659">
    <property type="protein sequence ID" value="ARV77587.1"/>
    <property type="molecule type" value="Genomic_DNA"/>
</dbReference>
<sequence>MSAPTWFKQPFESTFDEEYKHRVNEIILDAVRHTGFRLYWVEVSEEISELYEEVNDHFMNGVTPEEFNKWLYPLIVDDVLFLPFNKDGEFEQ</sequence>
<keyword evidence="2" id="KW-1185">Reference proteome</keyword>
<reference evidence="2" key="1">
    <citation type="submission" date="2017-04" db="EMBL/GenBank/DDBJ databases">
        <title>Complete genome sequence of novel T7-like phage PHB02 against Capsular type A Pasteurella multocida.</title>
        <authorList>
            <person name="Chen B.Y."/>
            <person name="Wu B."/>
            <person name="Sun C.E."/>
            <person name="Song Y.J."/>
        </authorList>
    </citation>
    <scope>NUCLEOTIDE SEQUENCE [LARGE SCALE GENOMIC DNA]</scope>
</reference>
<evidence type="ECO:0000313" key="2">
    <source>
        <dbReference type="Proteomes" id="UP000226151"/>
    </source>
</evidence>
<dbReference type="Proteomes" id="UP000226151">
    <property type="component" value="Genome"/>
</dbReference>